<evidence type="ECO:0000313" key="3">
    <source>
        <dbReference type="Proteomes" id="UP000824120"/>
    </source>
</evidence>
<proteinExistence type="predicted"/>
<dbReference type="OrthoDB" id="1303650at2759"/>
<feature type="compositionally biased region" description="Acidic residues" evidence="1">
    <location>
        <begin position="10"/>
        <end position="20"/>
    </location>
</feature>
<comment type="caution">
    <text evidence="2">The sequence shown here is derived from an EMBL/GenBank/DDBJ whole genome shotgun (WGS) entry which is preliminary data.</text>
</comment>
<accession>A0A9J5WBG4</accession>
<dbReference type="Proteomes" id="UP000824120">
    <property type="component" value="Chromosome 12"/>
</dbReference>
<dbReference type="AlphaFoldDB" id="A0A9J5WBG4"/>
<protein>
    <submittedName>
        <fullName evidence="2">Uncharacterized protein</fullName>
    </submittedName>
</protein>
<sequence>MKDSSAQATDDVEFSEENTDSEMRRLVEITKLLEMRMMIPCPCQLVQEKFLVWIYQAFPHLGNYAKKSLNSPLSISRLLRWHTAKSDNIIEGDPFKYKGRITKVVHPYLIPIVRETK</sequence>
<name>A0A9J5WBG4_SOLCO</name>
<feature type="region of interest" description="Disordered" evidence="1">
    <location>
        <begin position="1"/>
        <end position="20"/>
    </location>
</feature>
<reference evidence="2 3" key="1">
    <citation type="submission" date="2020-09" db="EMBL/GenBank/DDBJ databases">
        <title>De no assembly of potato wild relative species, Solanum commersonii.</title>
        <authorList>
            <person name="Cho K."/>
        </authorList>
    </citation>
    <scope>NUCLEOTIDE SEQUENCE [LARGE SCALE GENOMIC DNA]</scope>
    <source>
        <strain evidence="2">LZ3.2</strain>
        <tissue evidence="2">Leaf</tissue>
    </source>
</reference>
<evidence type="ECO:0000313" key="2">
    <source>
        <dbReference type="EMBL" id="KAG5572286.1"/>
    </source>
</evidence>
<keyword evidence="3" id="KW-1185">Reference proteome</keyword>
<gene>
    <name evidence="2" type="ORF">H5410_062052</name>
</gene>
<dbReference type="EMBL" id="JACXVP010000012">
    <property type="protein sequence ID" value="KAG5572286.1"/>
    <property type="molecule type" value="Genomic_DNA"/>
</dbReference>
<organism evidence="2 3">
    <name type="scientific">Solanum commersonii</name>
    <name type="common">Commerson's wild potato</name>
    <name type="synonym">Commerson's nightshade</name>
    <dbReference type="NCBI Taxonomy" id="4109"/>
    <lineage>
        <taxon>Eukaryota</taxon>
        <taxon>Viridiplantae</taxon>
        <taxon>Streptophyta</taxon>
        <taxon>Embryophyta</taxon>
        <taxon>Tracheophyta</taxon>
        <taxon>Spermatophyta</taxon>
        <taxon>Magnoliopsida</taxon>
        <taxon>eudicotyledons</taxon>
        <taxon>Gunneridae</taxon>
        <taxon>Pentapetalae</taxon>
        <taxon>asterids</taxon>
        <taxon>lamiids</taxon>
        <taxon>Solanales</taxon>
        <taxon>Solanaceae</taxon>
        <taxon>Solanoideae</taxon>
        <taxon>Solaneae</taxon>
        <taxon>Solanum</taxon>
    </lineage>
</organism>
<evidence type="ECO:0000256" key="1">
    <source>
        <dbReference type="SAM" id="MobiDB-lite"/>
    </source>
</evidence>